<dbReference type="Pfam" id="PF13384">
    <property type="entry name" value="HTH_23"/>
    <property type="match status" value="1"/>
</dbReference>
<dbReference type="RefSeq" id="WP_182413467.1">
    <property type="nucleotide sequence ID" value="NZ_CP055153.1"/>
</dbReference>
<proteinExistence type="predicted"/>
<dbReference type="KEGG" id="add:HUW48_24695"/>
<dbReference type="Proteomes" id="UP000514509">
    <property type="component" value="Chromosome"/>
</dbReference>
<keyword evidence="2" id="KW-1185">Reference proteome</keyword>
<organism evidence="1 2">
    <name type="scientific">Adhaeribacter radiodurans</name>
    <dbReference type="NCBI Taxonomy" id="2745197"/>
    <lineage>
        <taxon>Bacteria</taxon>
        <taxon>Pseudomonadati</taxon>
        <taxon>Bacteroidota</taxon>
        <taxon>Cytophagia</taxon>
        <taxon>Cytophagales</taxon>
        <taxon>Hymenobacteraceae</taxon>
        <taxon>Adhaeribacter</taxon>
    </lineage>
</organism>
<reference evidence="1 2" key="1">
    <citation type="submission" date="2020-06" db="EMBL/GenBank/DDBJ databases">
        <authorList>
            <person name="Hwang Y.J."/>
        </authorList>
    </citation>
    <scope>NUCLEOTIDE SEQUENCE [LARGE SCALE GENOMIC DNA]</scope>
    <source>
        <strain evidence="1 2">KUDC8001</strain>
    </source>
</reference>
<dbReference type="SUPFAM" id="SSF46689">
    <property type="entry name" value="Homeodomain-like"/>
    <property type="match status" value="1"/>
</dbReference>
<protein>
    <submittedName>
        <fullName evidence="1">Helix-turn-helix domain-containing protein</fullName>
    </submittedName>
</protein>
<evidence type="ECO:0000313" key="1">
    <source>
        <dbReference type="EMBL" id="QMU31025.1"/>
    </source>
</evidence>
<dbReference type="AlphaFoldDB" id="A0A7L7LEW3"/>
<accession>A0A7L7LEW3</accession>
<evidence type="ECO:0000313" key="2">
    <source>
        <dbReference type="Proteomes" id="UP000514509"/>
    </source>
</evidence>
<gene>
    <name evidence="1" type="ORF">HUW48_24695</name>
</gene>
<dbReference type="InterPro" id="IPR009057">
    <property type="entry name" value="Homeodomain-like_sf"/>
</dbReference>
<name>A0A7L7LEW3_9BACT</name>
<sequence length="124" mass="14037">MTEEEQALLKRHYQTSKDGTVRKRSQCLLLSHQGMRIQALSETFGVQRATISRWFNSWETTKALAISCGRGRKKKLSGLDGKLLKEYVTQSSRSLDTGIAQLAQTHGVQISKKTLQRFLKTRAV</sequence>
<dbReference type="EMBL" id="CP055153">
    <property type="protein sequence ID" value="QMU31025.1"/>
    <property type="molecule type" value="Genomic_DNA"/>
</dbReference>
<reference evidence="1 2" key="2">
    <citation type="submission" date="2020-08" db="EMBL/GenBank/DDBJ databases">
        <title>Adhaeribacter dokdonensis sp. nov., isolated from the rhizosphere of Elymus tsukushiensis, a plant native to the Dokdo Islands, Republic of Korea.</title>
        <authorList>
            <person name="Ghim S.Y."/>
        </authorList>
    </citation>
    <scope>NUCLEOTIDE SEQUENCE [LARGE SCALE GENOMIC DNA]</scope>
    <source>
        <strain evidence="1 2">KUDC8001</strain>
    </source>
</reference>